<organism evidence="3 4">
    <name type="scientific">Moniliophthora roreri</name>
    <name type="common">Frosty pod rot fungus</name>
    <name type="synonym">Monilia roreri</name>
    <dbReference type="NCBI Taxonomy" id="221103"/>
    <lineage>
        <taxon>Eukaryota</taxon>
        <taxon>Fungi</taxon>
        <taxon>Dikarya</taxon>
        <taxon>Basidiomycota</taxon>
        <taxon>Agaricomycotina</taxon>
        <taxon>Agaricomycetes</taxon>
        <taxon>Agaricomycetidae</taxon>
        <taxon>Agaricales</taxon>
        <taxon>Marasmiineae</taxon>
        <taxon>Marasmiaceae</taxon>
        <taxon>Moniliophthora</taxon>
    </lineage>
</organism>
<protein>
    <recommendedName>
        <fullName evidence="2">ATPase AAA-type core domain-containing protein</fullName>
    </recommendedName>
</protein>
<reference evidence="3 4" key="1">
    <citation type="submission" date="2015-12" db="EMBL/GenBank/DDBJ databases">
        <title>Draft genome sequence of Moniliophthora roreri, the causal agent of frosty pod rot of cacao.</title>
        <authorList>
            <person name="Aime M.C."/>
            <person name="Diaz-Valderrama J.R."/>
            <person name="Kijpornyongpan T."/>
            <person name="Phillips-Mora W."/>
        </authorList>
    </citation>
    <scope>NUCLEOTIDE SEQUENCE [LARGE SCALE GENOMIC DNA]</scope>
    <source>
        <strain evidence="3 4">MCA 2952</strain>
    </source>
</reference>
<dbReference type="Pfam" id="PF00004">
    <property type="entry name" value="AAA"/>
    <property type="match status" value="1"/>
</dbReference>
<dbReference type="GO" id="GO:0016887">
    <property type="term" value="F:ATP hydrolysis activity"/>
    <property type="evidence" value="ECO:0007669"/>
    <property type="project" value="InterPro"/>
</dbReference>
<dbReference type="Proteomes" id="UP000054988">
    <property type="component" value="Unassembled WGS sequence"/>
</dbReference>
<feature type="domain" description="ATPase AAA-type core" evidence="2">
    <location>
        <begin position="215"/>
        <end position="294"/>
    </location>
</feature>
<dbReference type="Gene3D" id="3.40.50.300">
    <property type="entry name" value="P-loop containing nucleotide triphosphate hydrolases"/>
    <property type="match status" value="1"/>
</dbReference>
<dbReference type="InterPro" id="IPR027417">
    <property type="entry name" value="P-loop_NTPase"/>
</dbReference>
<name>A0A0W0FV18_MONRR</name>
<dbReference type="EMBL" id="LATX01001604">
    <property type="protein sequence ID" value="KTB40140.1"/>
    <property type="molecule type" value="Genomic_DNA"/>
</dbReference>
<evidence type="ECO:0000256" key="1">
    <source>
        <dbReference type="SAM" id="MobiDB-lite"/>
    </source>
</evidence>
<gene>
    <name evidence="3" type="ORF">WG66_7261</name>
</gene>
<comment type="caution">
    <text evidence="3">The sequence shown here is derived from an EMBL/GenBank/DDBJ whole genome shotgun (WGS) entry which is preliminary data.</text>
</comment>
<dbReference type="GO" id="GO:0005524">
    <property type="term" value="F:ATP binding"/>
    <property type="evidence" value="ECO:0007669"/>
    <property type="project" value="InterPro"/>
</dbReference>
<dbReference type="SUPFAM" id="SSF52540">
    <property type="entry name" value="P-loop containing nucleoside triphosphate hydrolases"/>
    <property type="match status" value="1"/>
</dbReference>
<accession>A0A0W0FV18</accession>
<dbReference type="PANTHER" id="PTHR23070">
    <property type="entry name" value="BCS1 AAA-TYPE ATPASE"/>
    <property type="match status" value="1"/>
</dbReference>
<proteinExistence type="predicted"/>
<evidence type="ECO:0000313" key="4">
    <source>
        <dbReference type="Proteomes" id="UP000054988"/>
    </source>
</evidence>
<dbReference type="eggNOG" id="KOG0743">
    <property type="taxonomic scope" value="Eukaryota"/>
</dbReference>
<dbReference type="InterPro" id="IPR003959">
    <property type="entry name" value="ATPase_AAA_core"/>
</dbReference>
<dbReference type="InterPro" id="IPR050747">
    <property type="entry name" value="Mitochondrial_chaperone_BCS1"/>
</dbReference>
<sequence>MDDGVVWLSKQPSWASIRPREVEVSTETYGANNSAVNIDDDEDDIDLDMKFTRKSSYIPAIAMGKDQYAHYQSHAEKTPAACETPERSTEGLHGCSEHGMCIWTADTPMLCGEMNLSLKSNVLDPGVKDLIIADAREWRAAPPVTSSPVESGTQNVVFHSVEATFLFVYPNSPRVPKAYRFIYKLELDVYTTSISRIGLDDAGLDSLIDDLPERCVSLMEGIDAAFIHGLTREPEENSKDSDILVRVGLNGLLNAPDELGARGDHIILATTNKYSSLDPALSRSGCMDLHIEFKLSSKYQARELFKRFYNPSDSPDDVVEVVGLGDGDMEAKLESDSGYILSNDDVMETSEDSSKPVVSGSMHRRRAEKKVEKEKSKAKRAGNDNGNETGNETDSDGDAKAKIENSRRRK</sequence>
<feature type="region of interest" description="Disordered" evidence="1">
    <location>
        <begin position="342"/>
        <end position="410"/>
    </location>
</feature>
<evidence type="ECO:0000259" key="2">
    <source>
        <dbReference type="Pfam" id="PF00004"/>
    </source>
</evidence>
<feature type="compositionally biased region" description="Basic and acidic residues" evidence="1">
    <location>
        <begin position="397"/>
        <end position="410"/>
    </location>
</feature>
<evidence type="ECO:0000313" key="3">
    <source>
        <dbReference type="EMBL" id="KTB40140.1"/>
    </source>
</evidence>
<dbReference type="AlphaFoldDB" id="A0A0W0FV18"/>